<dbReference type="InterPro" id="IPR018692">
    <property type="entry name" value="DUF2189"/>
</dbReference>
<protein>
    <submittedName>
        <fullName evidence="2">DUF2189 domain-containing protein</fullName>
    </submittedName>
</protein>
<dbReference type="RefSeq" id="WP_198100548.1">
    <property type="nucleotide sequence ID" value="NZ_JAEDAL010000003.1"/>
</dbReference>
<evidence type="ECO:0000313" key="2">
    <source>
        <dbReference type="EMBL" id="MBH9552935.1"/>
    </source>
</evidence>
<gene>
    <name evidence="2" type="ORF">I7X43_08715</name>
</gene>
<accession>A0A931NE62</accession>
<evidence type="ECO:0000313" key="3">
    <source>
        <dbReference type="Proteomes" id="UP000620139"/>
    </source>
</evidence>
<comment type="caution">
    <text evidence="2">The sequence shown here is derived from an EMBL/GenBank/DDBJ whole genome shotgun (WGS) entry which is preliminary data.</text>
</comment>
<feature type="transmembrane region" description="Helical" evidence="1">
    <location>
        <begin position="219"/>
        <end position="240"/>
    </location>
</feature>
<dbReference type="Pfam" id="PF09955">
    <property type="entry name" value="DUF2189"/>
    <property type="match status" value="1"/>
</dbReference>
<feature type="transmembrane region" description="Helical" evidence="1">
    <location>
        <begin position="32"/>
        <end position="55"/>
    </location>
</feature>
<feature type="transmembrane region" description="Helical" evidence="1">
    <location>
        <begin position="61"/>
        <end position="85"/>
    </location>
</feature>
<keyword evidence="3" id="KW-1185">Reference proteome</keyword>
<keyword evidence="1" id="KW-0812">Transmembrane</keyword>
<keyword evidence="1" id="KW-1133">Transmembrane helix</keyword>
<keyword evidence="1" id="KW-0472">Membrane</keyword>
<dbReference type="EMBL" id="JAEDAL010000003">
    <property type="protein sequence ID" value="MBH9552935.1"/>
    <property type="molecule type" value="Genomic_DNA"/>
</dbReference>
<name>A0A931NE62_9BURK</name>
<sequence>MSPALAQSLDIRLRPAHPAQIRHWLGRGWLDFCAYPVTGLFHGALMAIFGWLLLAVAHHQFWMLAGAFTGFLLVAPIAATGLYAISRARSRGQPTGLSMALALWKPNKPVLIGFGLLLSLAGTGWVLTSAALFTVLSPAPIQTPADFVRIVVLAPEGFLLELWMMMGALLAAPVYASSVISIPLLLDRRVGLWAAVLTSWRVVLAAPGTLTLWAGTLVLLSLLGMATLLAGLIVIGPWLAHASWHAYADLVDASALEERR</sequence>
<organism evidence="2 3">
    <name type="scientific">Inhella gelatinilytica</name>
    <dbReference type="NCBI Taxonomy" id="2795030"/>
    <lineage>
        <taxon>Bacteria</taxon>
        <taxon>Pseudomonadati</taxon>
        <taxon>Pseudomonadota</taxon>
        <taxon>Betaproteobacteria</taxon>
        <taxon>Burkholderiales</taxon>
        <taxon>Sphaerotilaceae</taxon>
        <taxon>Inhella</taxon>
    </lineage>
</organism>
<reference evidence="2" key="1">
    <citation type="submission" date="2020-12" db="EMBL/GenBank/DDBJ databases">
        <title>The genome sequence of Inhella sp. 4Y17.</title>
        <authorList>
            <person name="Liu Y."/>
        </authorList>
    </citation>
    <scope>NUCLEOTIDE SEQUENCE</scope>
    <source>
        <strain evidence="2">4Y10</strain>
    </source>
</reference>
<dbReference type="Proteomes" id="UP000620139">
    <property type="component" value="Unassembled WGS sequence"/>
</dbReference>
<evidence type="ECO:0000256" key="1">
    <source>
        <dbReference type="SAM" id="Phobius"/>
    </source>
</evidence>
<feature type="transmembrane region" description="Helical" evidence="1">
    <location>
        <begin position="162"/>
        <end position="185"/>
    </location>
</feature>
<proteinExistence type="predicted"/>
<feature type="transmembrane region" description="Helical" evidence="1">
    <location>
        <begin position="192"/>
        <end position="213"/>
    </location>
</feature>
<feature type="transmembrane region" description="Helical" evidence="1">
    <location>
        <begin position="110"/>
        <end position="136"/>
    </location>
</feature>
<dbReference type="AlphaFoldDB" id="A0A931NE62"/>